<dbReference type="OrthoDB" id="193821at2157"/>
<evidence type="ECO:0000313" key="1">
    <source>
        <dbReference type="EMBL" id="SEO73111.1"/>
    </source>
</evidence>
<dbReference type="EMBL" id="FOCX01000017">
    <property type="protein sequence ID" value="SEO73111.1"/>
    <property type="molecule type" value="Genomic_DNA"/>
</dbReference>
<sequence length="100" mass="11124">MPEDPVADALDRIAEQWDNDDPEVLVFRDDEGVNPTVADVDGDLRLLSMNLVQARAIGEDDVRAGWDRYGKPDIVSLSTQSHRFGKRHFEDVADLEGSTA</sequence>
<dbReference type="AlphaFoldDB" id="A0A1H8S343"/>
<proteinExistence type="predicted"/>
<dbReference type="RefSeq" id="WP_092662186.1">
    <property type="nucleotide sequence ID" value="NZ_FOCX01000017.1"/>
</dbReference>
<organism evidence="1 2">
    <name type="scientific">Halorientalis persicus</name>
    <dbReference type="NCBI Taxonomy" id="1367881"/>
    <lineage>
        <taxon>Archaea</taxon>
        <taxon>Methanobacteriati</taxon>
        <taxon>Methanobacteriota</taxon>
        <taxon>Stenosarchaea group</taxon>
        <taxon>Halobacteria</taxon>
        <taxon>Halobacteriales</taxon>
        <taxon>Haloarculaceae</taxon>
        <taxon>Halorientalis</taxon>
    </lineage>
</organism>
<name>A0A1H8S343_9EURY</name>
<protein>
    <submittedName>
        <fullName evidence="1">Uncharacterized protein</fullName>
    </submittedName>
</protein>
<keyword evidence="2" id="KW-1185">Reference proteome</keyword>
<dbReference type="Proteomes" id="UP000198775">
    <property type="component" value="Unassembled WGS sequence"/>
</dbReference>
<reference evidence="2" key="1">
    <citation type="submission" date="2016-10" db="EMBL/GenBank/DDBJ databases">
        <authorList>
            <person name="Varghese N."/>
            <person name="Submissions S."/>
        </authorList>
    </citation>
    <scope>NUCLEOTIDE SEQUENCE [LARGE SCALE GENOMIC DNA]</scope>
    <source>
        <strain evidence="2">IBRC-M 10043</strain>
    </source>
</reference>
<evidence type="ECO:0000313" key="2">
    <source>
        <dbReference type="Proteomes" id="UP000198775"/>
    </source>
</evidence>
<accession>A0A1H8S343</accession>
<gene>
    <name evidence="1" type="ORF">SAMN05216388_1017133</name>
</gene>